<evidence type="ECO:0000313" key="2">
    <source>
        <dbReference type="Proteomes" id="UP000276133"/>
    </source>
</evidence>
<name>A0A3M7Q153_BRAPC</name>
<dbReference type="EMBL" id="REGN01007985">
    <property type="protein sequence ID" value="RNA04741.1"/>
    <property type="molecule type" value="Genomic_DNA"/>
</dbReference>
<evidence type="ECO:0000313" key="1">
    <source>
        <dbReference type="EMBL" id="RNA04741.1"/>
    </source>
</evidence>
<gene>
    <name evidence="1" type="ORF">BpHYR1_048749</name>
</gene>
<keyword evidence="2" id="KW-1185">Reference proteome</keyword>
<proteinExistence type="predicted"/>
<sequence length="172" mass="19317">MSFGYPFEEPNDLLKINNTIPTDPKGRLGLNDWLGQFRPTYDIIGGGPGKTGLFEKKTDLIGVYKSTLHSKKTVLTLSQNLAFADIVKCHSKHFLPIFALNEFKDLAITAPLNISFSTKKGTNEVLTQVSKEQNTIQKICCDKENSIDYFTQICKSFCICICKKFSINLLIE</sequence>
<organism evidence="1 2">
    <name type="scientific">Brachionus plicatilis</name>
    <name type="common">Marine rotifer</name>
    <name type="synonym">Brachionus muelleri</name>
    <dbReference type="NCBI Taxonomy" id="10195"/>
    <lineage>
        <taxon>Eukaryota</taxon>
        <taxon>Metazoa</taxon>
        <taxon>Spiralia</taxon>
        <taxon>Gnathifera</taxon>
        <taxon>Rotifera</taxon>
        <taxon>Eurotatoria</taxon>
        <taxon>Monogononta</taxon>
        <taxon>Pseudotrocha</taxon>
        <taxon>Ploima</taxon>
        <taxon>Brachionidae</taxon>
        <taxon>Brachionus</taxon>
    </lineage>
</organism>
<reference evidence="1 2" key="1">
    <citation type="journal article" date="2018" name="Sci. Rep.">
        <title>Genomic signatures of local adaptation to the degree of environmental predictability in rotifers.</title>
        <authorList>
            <person name="Franch-Gras L."/>
            <person name="Hahn C."/>
            <person name="Garcia-Roger E.M."/>
            <person name="Carmona M.J."/>
            <person name="Serra M."/>
            <person name="Gomez A."/>
        </authorList>
    </citation>
    <scope>NUCLEOTIDE SEQUENCE [LARGE SCALE GENOMIC DNA]</scope>
    <source>
        <strain evidence="1">HYR1</strain>
    </source>
</reference>
<protein>
    <submittedName>
        <fullName evidence="1">Uncharacterized protein</fullName>
    </submittedName>
</protein>
<dbReference type="Proteomes" id="UP000276133">
    <property type="component" value="Unassembled WGS sequence"/>
</dbReference>
<comment type="caution">
    <text evidence="1">The sequence shown here is derived from an EMBL/GenBank/DDBJ whole genome shotgun (WGS) entry which is preliminary data.</text>
</comment>
<accession>A0A3M7Q153</accession>
<dbReference type="AlphaFoldDB" id="A0A3M7Q153"/>